<dbReference type="SUPFAM" id="SSF57701">
    <property type="entry name" value="Zn2/Cys6 DNA-binding domain"/>
    <property type="match status" value="1"/>
</dbReference>
<sequence>MIMMEKVSLRSLHPTREALQTEPTYSKPATRRQNLACTACRRKRRKVKCTGAPLCQFCVASNSVCVFELHKDKRRKMALRHAEGTKQRLEDFLKRLLIFLASKSDEAILKWRRCLGSAQSPETIFESLKVAMAEVPNLVNSDRT</sequence>
<evidence type="ECO:0000313" key="6">
    <source>
        <dbReference type="EMBL" id="RDH26341.1"/>
    </source>
</evidence>
<reference evidence="6 7" key="1">
    <citation type="submission" date="2018-07" db="EMBL/GenBank/DDBJ databases">
        <title>The genomes of Aspergillus section Nigri reveals drivers in fungal speciation.</title>
        <authorList>
            <consortium name="DOE Joint Genome Institute"/>
            <person name="Vesth T.C."/>
            <person name="Nybo J."/>
            <person name="Theobald S."/>
            <person name="Brandl J."/>
            <person name="Frisvad J.C."/>
            <person name="Nielsen K.F."/>
            <person name="Lyhne E.K."/>
            <person name="Kogle M.E."/>
            <person name="Kuo A."/>
            <person name="Riley R."/>
            <person name="Clum A."/>
            <person name="Nolan M."/>
            <person name="Lipzen A."/>
            <person name="Salamov A."/>
            <person name="Henrissat B."/>
            <person name="Wiebenga A."/>
            <person name="De vries R.P."/>
            <person name="Grigoriev I.V."/>
            <person name="Mortensen U.H."/>
            <person name="Andersen M.R."/>
            <person name="Baker S.E."/>
        </authorList>
    </citation>
    <scope>NUCLEOTIDE SEQUENCE [LARGE SCALE GENOMIC DNA]</scope>
    <source>
        <strain evidence="6 7">CBS 139.54b</strain>
    </source>
</reference>
<dbReference type="SMART" id="SM00066">
    <property type="entry name" value="GAL4"/>
    <property type="match status" value="1"/>
</dbReference>
<dbReference type="InterPro" id="IPR036864">
    <property type="entry name" value="Zn2-C6_fun-type_DNA-bd_sf"/>
</dbReference>
<protein>
    <recommendedName>
        <fullName evidence="5">Zn(2)-C6 fungal-type domain-containing protein</fullName>
    </recommendedName>
</protein>
<keyword evidence="4" id="KW-0539">Nucleus</keyword>
<dbReference type="GO" id="GO:0000981">
    <property type="term" value="F:DNA-binding transcription factor activity, RNA polymerase II-specific"/>
    <property type="evidence" value="ECO:0007669"/>
    <property type="project" value="InterPro"/>
</dbReference>
<dbReference type="Gene3D" id="4.10.240.10">
    <property type="entry name" value="Zn(2)-C6 fungal-type DNA-binding domain"/>
    <property type="match status" value="1"/>
</dbReference>
<evidence type="ECO:0000256" key="3">
    <source>
        <dbReference type="ARBA" id="ARBA00023163"/>
    </source>
</evidence>
<dbReference type="InterPro" id="IPR001138">
    <property type="entry name" value="Zn2Cys6_DnaBD"/>
</dbReference>
<dbReference type="GeneID" id="38136873"/>
<dbReference type="RefSeq" id="XP_026619363.1">
    <property type="nucleotide sequence ID" value="XM_026768517.1"/>
</dbReference>
<dbReference type="STRING" id="1341132.A0A3F3PHC5"/>
<dbReference type="PANTHER" id="PTHR47256:SF1">
    <property type="entry name" value="ZN(II)2CYS6 TRANSCRIPTION FACTOR (EUROFUNG)"/>
    <property type="match status" value="1"/>
</dbReference>
<dbReference type="EMBL" id="KZ852165">
    <property type="protein sequence ID" value="RDH26341.1"/>
    <property type="molecule type" value="Genomic_DNA"/>
</dbReference>
<keyword evidence="7" id="KW-1185">Reference proteome</keyword>
<dbReference type="AlphaFoldDB" id="A0A3F3PHC5"/>
<evidence type="ECO:0000256" key="4">
    <source>
        <dbReference type="ARBA" id="ARBA00023242"/>
    </source>
</evidence>
<keyword evidence="2" id="KW-0238">DNA-binding</keyword>
<evidence type="ECO:0000256" key="2">
    <source>
        <dbReference type="ARBA" id="ARBA00023125"/>
    </source>
</evidence>
<name>A0A3F3PHC5_9EURO</name>
<organism evidence="6 7">
    <name type="scientific">Aspergillus welwitschiae</name>
    <dbReference type="NCBI Taxonomy" id="1341132"/>
    <lineage>
        <taxon>Eukaryota</taxon>
        <taxon>Fungi</taxon>
        <taxon>Dikarya</taxon>
        <taxon>Ascomycota</taxon>
        <taxon>Pezizomycotina</taxon>
        <taxon>Eurotiomycetes</taxon>
        <taxon>Eurotiomycetidae</taxon>
        <taxon>Eurotiales</taxon>
        <taxon>Aspergillaceae</taxon>
        <taxon>Aspergillus</taxon>
        <taxon>Aspergillus subgen. Circumdati</taxon>
    </lineage>
</organism>
<dbReference type="GO" id="GO:0008270">
    <property type="term" value="F:zinc ion binding"/>
    <property type="evidence" value="ECO:0007669"/>
    <property type="project" value="InterPro"/>
</dbReference>
<dbReference type="PANTHER" id="PTHR47256">
    <property type="entry name" value="ZN(II)2CYS6 TRANSCRIPTION FACTOR (EUROFUNG)-RELATED"/>
    <property type="match status" value="1"/>
</dbReference>
<dbReference type="CDD" id="cd00067">
    <property type="entry name" value="GAL4"/>
    <property type="match status" value="1"/>
</dbReference>
<proteinExistence type="predicted"/>
<evidence type="ECO:0000259" key="5">
    <source>
        <dbReference type="SMART" id="SM00066"/>
    </source>
</evidence>
<dbReference type="GO" id="GO:0003677">
    <property type="term" value="F:DNA binding"/>
    <property type="evidence" value="ECO:0007669"/>
    <property type="project" value="UniProtKB-KW"/>
</dbReference>
<dbReference type="InterPro" id="IPR053187">
    <property type="entry name" value="Notoamide_regulator"/>
</dbReference>
<dbReference type="Proteomes" id="UP000253729">
    <property type="component" value="Unassembled WGS sequence"/>
</dbReference>
<evidence type="ECO:0000256" key="1">
    <source>
        <dbReference type="ARBA" id="ARBA00023015"/>
    </source>
</evidence>
<accession>A0A3F3PHC5</accession>
<feature type="domain" description="Zn(2)-C6 fungal-type" evidence="5">
    <location>
        <begin position="31"/>
        <end position="76"/>
    </location>
</feature>
<keyword evidence="3" id="KW-0804">Transcription</keyword>
<dbReference type="GO" id="GO:0009893">
    <property type="term" value="P:positive regulation of metabolic process"/>
    <property type="evidence" value="ECO:0007669"/>
    <property type="project" value="UniProtKB-ARBA"/>
</dbReference>
<evidence type="ECO:0000313" key="7">
    <source>
        <dbReference type="Proteomes" id="UP000253729"/>
    </source>
</evidence>
<gene>
    <name evidence="6" type="ORF">BDQ94DRAFT_155691</name>
</gene>
<keyword evidence="1" id="KW-0805">Transcription regulation</keyword>